<reference evidence="4 5" key="1">
    <citation type="submission" date="2018-01" db="EMBL/GenBank/DDBJ databases">
        <authorList>
            <person name="Gaut B.S."/>
            <person name="Morton B.R."/>
            <person name="Clegg M.T."/>
            <person name="Duvall M.R."/>
        </authorList>
    </citation>
    <scope>NUCLEOTIDE SEQUENCE [LARGE SCALE GENOMIC DNA]</scope>
    <source>
        <strain evidence="4">GP69</strain>
    </source>
</reference>
<organism evidence="4 5">
    <name type="scientific">Acetatifactor muris</name>
    <dbReference type="NCBI Taxonomy" id="879566"/>
    <lineage>
        <taxon>Bacteria</taxon>
        <taxon>Bacillati</taxon>
        <taxon>Bacillota</taxon>
        <taxon>Clostridia</taxon>
        <taxon>Lachnospirales</taxon>
        <taxon>Lachnospiraceae</taxon>
        <taxon>Acetatifactor</taxon>
    </lineage>
</organism>
<accession>A0A2K4ZGZ2</accession>
<feature type="transmembrane region" description="Helical" evidence="2">
    <location>
        <begin position="26"/>
        <end position="43"/>
    </location>
</feature>
<keyword evidence="2" id="KW-1133">Transmembrane helix</keyword>
<protein>
    <recommendedName>
        <fullName evidence="3">Peptidase C39-like domain-containing protein</fullName>
    </recommendedName>
</protein>
<evidence type="ECO:0000313" key="4">
    <source>
        <dbReference type="EMBL" id="SOY29738.1"/>
    </source>
</evidence>
<keyword evidence="2" id="KW-0812">Transmembrane</keyword>
<dbReference type="Pfam" id="PF13529">
    <property type="entry name" value="Peptidase_C39_2"/>
    <property type="match status" value="1"/>
</dbReference>
<evidence type="ECO:0000256" key="1">
    <source>
        <dbReference type="SAM" id="MobiDB-lite"/>
    </source>
</evidence>
<dbReference type="AlphaFoldDB" id="A0A2K4ZGZ2"/>
<sequence>MERRDNRNGAPYRGNRTGGKKKETSLMIIGVLLFLNMIFMLMLEMQVKNINSALKQVLNRLTVSQIAGNEGEIRKEEGNTVPNSEYFSQPEEPVQKPAVDYVSLCGLPEVEKPMKRTEKQVLERLNALAADDEIIAGIYENRYSYPEDMLEALANNPEMADFVSNYLTEDGKIQRGVQQPQLTELEKGQDYPLFLQWDPRWGYAEYGDNSNVGLSGCGPTCLSMVLYYLLGNEELTPDKIAEYSMENGFYMAGTGTAWALLEDVATQYGINVTQPSTSEKNMKAALDRGDIIICSMGPGDFTAGGHFIVIYGYDSEGFYVNDSNCVARSREKWAYERIKKQIKNIWVYEKETASGRS</sequence>
<gene>
    <name evidence="4" type="ORF">AMURIS_02459</name>
</gene>
<keyword evidence="5" id="KW-1185">Reference proteome</keyword>
<evidence type="ECO:0000259" key="3">
    <source>
        <dbReference type="Pfam" id="PF13529"/>
    </source>
</evidence>
<dbReference type="InterPro" id="IPR039564">
    <property type="entry name" value="Peptidase_C39-like"/>
</dbReference>
<dbReference type="Gene3D" id="3.90.70.10">
    <property type="entry name" value="Cysteine proteinases"/>
    <property type="match status" value="1"/>
</dbReference>
<dbReference type="Proteomes" id="UP000236311">
    <property type="component" value="Unassembled WGS sequence"/>
</dbReference>
<feature type="region of interest" description="Disordered" evidence="1">
    <location>
        <begin position="1"/>
        <end position="20"/>
    </location>
</feature>
<feature type="region of interest" description="Disordered" evidence="1">
    <location>
        <begin position="73"/>
        <end position="92"/>
    </location>
</feature>
<dbReference type="EMBL" id="OFSM01000011">
    <property type="protein sequence ID" value="SOY29738.1"/>
    <property type="molecule type" value="Genomic_DNA"/>
</dbReference>
<evidence type="ECO:0000313" key="5">
    <source>
        <dbReference type="Proteomes" id="UP000236311"/>
    </source>
</evidence>
<keyword evidence="2" id="KW-0472">Membrane</keyword>
<proteinExistence type="predicted"/>
<feature type="domain" description="Peptidase C39-like" evidence="3">
    <location>
        <begin position="190"/>
        <end position="324"/>
    </location>
</feature>
<evidence type="ECO:0000256" key="2">
    <source>
        <dbReference type="SAM" id="Phobius"/>
    </source>
</evidence>
<name>A0A2K4ZGZ2_9FIRM</name>